<dbReference type="OrthoDB" id="541710at2759"/>
<proteinExistence type="predicted"/>
<feature type="domain" description="3-oxo-5-alpha-steroid 4-dehydrogenase C-terminal" evidence="7">
    <location>
        <begin position="234"/>
        <end position="326"/>
    </location>
</feature>
<comment type="pathway">
    <text evidence="2">Protein modification; protein glycosylation.</text>
</comment>
<feature type="transmembrane region" description="Helical" evidence="6">
    <location>
        <begin position="289"/>
        <end position="315"/>
    </location>
</feature>
<dbReference type="InterPro" id="IPR001104">
    <property type="entry name" value="3-oxo-5_a-steroid_4-DH_C"/>
</dbReference>
<dbReference type="InterPro" id="IPR039698">
    <property type="entry name" value="Dfg10/SRD5A3"/>
</dbReference>
<accession>A0A2U1Q1P8</accession>
<comment type="caution">
    <text evidence="8">The sequence shown here is derived from an EMBL/GenBank/DDBJ whole genome shotgun (WGS) entry which is preliminary data.</text>
</comment>
<evidence type="ECO:0000256" key="4">
    <source>
        <dbReference type="ARBA" id="ARBA00022989"/>
    </source>
</evidence>
<evidence type="ECO:0000313" key="9">
    <source>
        <dbReference type="Proteomes" id="UP000245207"/>
    </source>
</evidence>
<comment type="subcellular location">
    <subcellularLocation>
        <location evidence="1">Endomembrane system</location>
        <topology evidence="1">Multi-pass membrane protein</topology>
    </subcellularLocation>
</comment>
<feature type="transmembrane region" description="Helical" evidence="6">
    <location>
        <begin position="377"/>
        <end position="404"/>
    </location>
</feature>
<evidence type="ECO:0000256" key="2">
    <source>
        <dbReference type="ARBA" id="ARBA00004922"/>
    </source>
</evidence>
<evidence type="ECO:0000256" key="1">
    <source>
        <dbReference type="ARBA" id="ARBA00004127"/>
    </source>
</evidence>
<gene>
    <name evidence="8" type="ORF">CTI12_AA085580</name>
</gene>
<reference evidence="8 9" key="1">
    <citation type="journal article" date="2018" name="Mol. Plant">
        <title>The genome of Artemisia annua provides insight into the evolution of Asteraceae family and artemisinin biosynthesis.</title>
        <authorList>
            <person name="Shen Q."/>
            <person name="Zhang L."/>
            <person name="Liao Z."/>
            <person name="Wang S."/>
            <person name="Yan T."/>
            <person name="Shi P."/>
            <person name="Liu M."/>
            <person name="Fu X."/>
            <person name="Pan Q."/>
            <person name="Wang Y."/>
            <person name="Lv Z."/>
            <person name="Lu X."/>
            <person name="Zhang F."/>
            <person name="Jiang W."/>
            <person name="Ma Y."/>
            <person name="Chen M."/>
            <person name="Hao X."/>
            <person name="Li L."/>
            <person name="Tang Y."/>
            <person name="Lv G."/>
            <person name="Zhou Y."/>
            <person name="Sun X."/>
            <person name="Brodelius P.E."/>
            <person name="Rose J.K.C."/>
            <person name="Tang K."/>
        </authorList>
    </citation>
    <scope>NUCLEOTIDE SEQUENCE [LARGE SCALE GENOMIC DNA]</scope>
    <source>
        <strain evidence="9">cv. Huhao1</strain>
        <tissue evidence="8">Leaf</tissue>
    </source>
</reference>
<dbReference type="EMBL" id="PKPP01000509">
    <property type="protein sequence ID" value="PWA91907.1"/>
    <property type="molecule type" value="Genomic_DNA"/>
</dbReference>
<feature type="transmembrane region" description="Helical" evidence="6">
    <location>
        <begin position="327"/>
        <end position="349"/>
    </location>
</feature>
<keyword evidence="5 6" id="KW-0472">Membrane</keyword>
<feature type="domain" description="3-oxo-5-alpha-steroid 4-dehydrogenase C-terminal" evidence="7">
    <location>
        <begin position="392"/>
        <end position="503"/>
    </location>
</feature>
<feature type="transmembrane region" description="Helical" evidence="6">
    <location>
        <begin position="12"/>
        <end position="36"/>
    </location>
</feature>
<sequence length="504" mass="57831">MLQAIYLRMEGMGVGIVWLLRAAWILATLPIVVALLPLPGIGWFRSVLLGFAKRGKVLRSNSRLTVPQRFFSHFYVVAIFWTTMLLVAVWFYAIKSLPSLIEQDFFSAITSHLTGGSHAFSLHKSISTREHVYNVWLSVFLLLLMEAQVVRRFYETIYVFNYSPSARMHILGYLAGMFFYTAAPLSLCCTFAPEVFDFVKNMVAEFIVKGKDHMSRPEFNIWMFVIPFLRLRWYAWIGAAIFLWGWIHQLRCHEILGSLRDKTEKLEEYVIPYGDWFEYVSSPHYLAEIVIYGGLLVASGGADLSLWLLFAFVVANLGFAATITHRCSILACSTFLAAAPLSLCCNFVPEVFHFVKNLVAEFTVKGSDPMPMPEFNIWMFVITPFLELRSYTWIGATIFLWGWVHQRRCHEILGSLRKKPENLGKYLIPYGDWFEFSSSAHYTAEIVMYGGLLVASGGADLSLWLLFAFVVANLGFAATITHRWYQHKFDDYPRNRWAILPFVC</sequence>
<evidence type="ECO:0000256" key="6">
    <source>
        <dbReference type="SAM" id="Phobius"/>
    </source>
</evidence>
<dbReference type="PROSITE" id="PS50244">
    <property type="entry name" value="S5A_REDUCTASE"/>
    <property type="match status" value="2"/>
</dbReference>
<dbReference type="PANTHER" id="PTHR14624">
    <property type="entry name" value="DFG10 PROTEIN"/>
    <property type="match status" value="1"/>
</dbReference>
<dbReference type="GO" id="GO:0016095">
    <property type="term" value="P:polyprenol catabolic process"/>
    <property type="evidence" value="ECO:0007669"/>
    <property type="project" value="TreeGrafter"/>
</dbReference>
<dbReference type="STRING" id="35608.A0A2U1Q1P8"/>
<dbReference type="UniPathway" id="UPA00378"/>
<evidence type="ECO:0000256" key="5">
    <source>
        <dbReference type="ARBA" id="ARBA00023136"/>
    </source>
</evidence>
<dbReference type="Proteomes" id="UP000245207">
    <property type="component" value="Unassembled WGS sequence"/>
</dbReference>
<dbReference type="GO" id="GO:0003865">
    <property type="term" value="F:3-oxo-5-alpha-steroid 4-dehydrogenase activity"/>
    <property type="evidence" value="ECO:0007669"/>
    <property type="project" value="TreeGrafter"/>
</dbReference>
<evidence type="ECO:0000256" key="3">
    <source>
        <dbReference type="ARBA" id="ARBA00022692"/>
    </source>
</evidence>
<feature type="transmembrane region" description="Helical" evidence="6">
    <location>
        <begin position="463"/>
        <end position="485"/>
    </location>
</feature>
<feature type="transmembrane region" description="Helical" evidence="6">
    <location>
        <begin position="70"/>
        <end position="93"/>
    </location>
</feature>
<feature type="transmembrane region" description="Helical" evidence="6">
    <location>
        <begin position="221"/>
        <end position="247"/>
    </location>
</feature>
<dbReference type="GO" id="GO:0005783">
    <property type="term" value="C:endoplasmic reticulum"/>
    <property type="evidence" value="ECO:0007669"/>
    <property type="project" value="TreeGrafter"/>
</dbReference>
<dbReference type="PANTHER" id="PTHR14624:SF0">
    <property type="entry name" value="POLYPRENOL REDUCTASE"/>
    <property type="match status" value="1"/>
</dbReference>
<dbReference type="Pfam" id="PF02544">
    <property type="entry name" value="Steroid_dh"/>
    <property type="match status" value="2"/>
</dbReference>
<keyword evidence="4 6" id="KW-1133">Transmembrane helix</keyword>
<evidence type="ECO:0000259" key="7">
    <source>
        <dbReference type="Pfam" id="PF02544"/>
    </source>
</evidence>
<keyword evidence="3 6" id="KW-0812">Transmembrane</keyword>
<evidence type="ECO:0000313" key="8">
    <source>
        <dbReference type="EMBL" id="PWA91907.1"/>
    </source>
</evidence>
<feature type="transmembrane region" description="Helical" evidence="6">
    <location>
        <begin position="132"/>
        <end position="150"/>
    </location>
</feature>
<dbReference type="GO" id="GO:0006488">
    <property type="term" value="P:dolichol-linked oligosaccharide biosynthetic process"/>
    <property type="evidence" value="ECO:0007669"/>
    <property type="project" value="InterPro"/>
</dbReference>
<dbReference type="AlphaFoldDB" id="A0A2U1Q1P8"/>
<keyword evidence="9" id="KW-1185">Reference proteome</keyword>
<organism evidence="8 9">
    <name type="scientific">Artemisia annua</name>
    <name type="common">Sweet wormwood</name>
    <dbReference type="NCBI Taxonomy" id="35608"/>
    <lineage>
        <taxon>Eukaryota</taxon>
        <taxon>Viridiplantae</taxon>
        <taxon>Streptophyta</taxon>
        <taxon>Embryophyta</taxon>
        <taxon>Tracheophyta</taxon>
        <taxon>Spermatophyta</taxon>
        <taxon>Magnoliopsida</taxon>
        <taxon>eudicotyledons</taxon>
        <taxon>Gunneridae</taxon>
        <taxon>Pentapetalae</taxon>
        <taxon>asterids</taxon>
        <taxon>campanulids</taxon>
        <taxon>Asterales</taxon>
        <taxon>Asteraceae</taxon>
        <taxon>Asteroideae</taxon>
        <taxon>Anthemideae</taxon>
        <taxon>Artemisiinae</taxon>
        <taxon>Artemisia</taxon>
    </lineage>
</organism>
<name>A0A2U1Q1P8_ARTAN</name>
<protein>
    <submittedName>
        <fullName evidence="8">3-oxo-5-alpha-steroid 4-dehydrogenase family protein</fullName>
    </submittedName>
</protein>
<feature type="transmembrane region" description="Helical" evidence="6">
    <location>
        <begin position="170"/>
        <end position="192"/>
    </location>
</feature>